<protein>
    <submittedName>
        <fullName evidence="1">Uncharacterized protein</fullName>
    </submittedName>
</protein>
<comment type="caution">
    <text evidence="1">The sequence shown here is derived from an EMBL/GenBank/DDBJ whole genome shotgun (WGS) entry which is preliminary data.</text>
</comment>
<evidence type="ECO:0000313" key="1">
    <source>
        <dbReference type="EMBL" id="EMY04994.1"/>
    </source>
</evidence>
<reference evidence="1 2" key="1">
    <citation type="submission" date="2013-02" db="EMBL/GenBank/DDBJ databases">
        <authorList>
            <person name="Harkins D.M."/>
            <person name="Durkin A.S."/>
            <person name="Brinkac L.M."/>
            <person name="Haft D.H."/>
            <person name="Selengut J.D."/>
            <person name="Sanka R."/>
            <person name="DePew J."/>
            <person name="Purushe J."/>
            <person name="Whelen A.C."/>
            <person name="Vinetz J.M."/>
            <person name="Sutton G.G."/>
            <person name="Nierman W.C."/>
            <person name="Fouts D.E."/>
        </authorList>
    </citation>
    <scope>NUCLEOTIDE SEQUENCE [LARGE SCALE GENOMIC DNA]</scope>
    <source>
        <strain evidence="1 2">2002000626</strain>
    </source>
</reference>
<organism evidence="1 2">
    <name type="scientific">Leptospira interrogans str. 2002000626</name>
    <dbReference type="NCBI Taxonomy" id="996803"/>
    <lineage>
        <taxon>Bacteria</taxon>
        <taxon>Pseudomonadati</taxon>
        <taxon>Spirochaetota</taxon>
        <taxon>Spirochaetia</taxon>
        <taxon>Leptospirales</taxon>
        <taxon>Leptospiraceae</taxon>
        <taxon>Leptospira</taxon>
    </lineage>
</organism>
<proteinExistence type="predicted"/>
<name>A0A829CZX3_LEPIR</name>
<dbReference type="EMBL" id="AFJL02000105">
    <property type="protein sequence ID" value="EMY04994.1"/>
    <property type="molecule type" value="Genomic_DNA"/>
</dbReference>
<sequence>MIFKNQEFVGKVMAAAYPYNNDEWKVEPILGEIQYPLGWSVGNLKSTNRNKYFLLLKISSSNIQNLLLQKSVNDLWAFRES</sequence>
<evidence type="ECO:0000313" key="2">
    <source>
        <dbReference type="Proteomes" id="UP000012329"/>
    </source>
</evidence>
<accession>A0A829CZX3</accession>
<dbReference type="AlphaFoldDB" id="A0A829CZX3"/>
<dbReference type="Proteomes" id="UP000012329">
    <property type="component" value="Unassembled WGS sequence"/>
</dbReference>
<gene>
    <name evidence="1" type="ORF">LEP1GSC029_4537</name>
</gene>